<accession>A0A9X4LZC3</accession>
<dbReference type="PANTHER" id="PTHR34580">
    <property type="match status" value="1"/>
</dbReference>
<name>A0A9X4LZC3_9ACTN</name>
<dbReference type="RefSeq" id="WP_332519380.1">
    <property type="nucleotide sequence ID" value="NZ_JANRHA010000002.1"/>
</dbReference>
<protein>
    <submittedName>
        <fullName evidence="4">YafY family transcriptional regulator</fullName>
    </submittedName>
</protein>
<evidence type="ECO:0000256" key="1">
    <source>
        <dbReference type="ARBA" id="ARBA00023015"/>
    </source>
</evidence>
<evidence type="ECO:0000259" key="3">
    <source>
        <dbReference type="PROSITE" id="PS51000"/>
    </source>
</evidence>
<dbReference type="EMBL" id="JANRHA010000002">
    <property type="protein sequence ID" value="MDG3013997.1"/>
    <property type="molecule type" value="Genomic_DNA"/>
</dbReference>
<dbReference type="InterPro" id="IPR051534">
    <property type="entry name" value="CBASS_pafABC_assoc_protein"/>
</dbReference>
<gene>
    <name evidence="4" type="ORF">NVS88_05425</name>
</gene>
<dbReference type="Pfam" id="PF08279">
    <property type="entry name" value="HTH_11"/>
    <property type="match status" value="1"/>
</dbReference>
<evidence type="ECO:0000313" key="5">
    <source>
        <dbReference type="Proteomes" id="UP001152755"/>
    </source>
</evidence>
<sequence>MTRPTARVLALLEILQAGGTRTVGDLAARLGVDERTVRRYVAHLIDLDIPIDSLRGRYGGYRLAPGHRMPPLMLGDDEALAVLLGLVAGRRAGLVATSAVAAESAEAKLRRVLPERLGARLDTLLRSITFTAPPRPVPALESEVLLRLAEAARERRPVAIGYTDVQGRTTERVVHPYGIVAHSGRWYVTGADSASGSIRTFRLDRISGSEMLDGDFDVPDGFDPAQTVLSGIARAPHRHQVSVRIQGAPDLVRSRFPAGIAVVDDLAEHPGWVRVAMQAERLDWVPRALAAVGLPLVIERPEELRSLVRALAGALAEAAGPPPQQRREPGA</sequence>
<dbReference type="InterPro" id="IPR057727">
    <property type="entry name" value="WCX_dom"/>
</dbReference>
<dbReference type="Pfam" id="PF25583">
    <property type="entry name" value="WCX"/>
    <property type="match status" value="1"/>
</dbReference>
<feature type="domain" description="HTH deoR-type" evidence="3">
    <location>
        <begin position="4"/>
        <end position="63"/>
    </location>
</feature>
<evidence type="ECO:0000256" key="2">
    <source>
        <dbReference type="ARBA" id="ARBA00023163"/>
    </source>
</evidence>
<dbReference type="PROSITE" id="PS51000">
    <property type="entry name" value="HTH_DEOR_2"/>
    <property type="match status" value="1"/>
</dbReference>
<dbReference type="Gene3D" id="1.10.10.10">
    <property type="entry name" value="Winged helix-like DNA-binding domain superfamily/Winged helix DNA-binding domain"/>
    <property type="match status" value="1"/>
</dbReference>
<dbReference type="InterPro" id="IPR036388">
    <property type="entry name" value="WH-like_DNA-bd_sf"/>
</dbReference>
<organism evidence="4 5">
    <name type="scientific">Speluncibacter jeojiensis</name>
    <dbReference type="NCBI Taxonomy" id="2710754"/>
    <lineage>
        <taxon>Bacteria</taxon>
        <taxon>Bacillati</taxon>
        <taxon>Actinomycetota</taxon>
        <taxon>Actinomycetes</taxon>
        <taxon>Mycobacteriales</taxon>
        <taxon>Speluncibacteraceae</taxon>
        <taxon>Speluncibacter</taxon>
    </lineage>
</organism>
<comment type="caution">
    <text evidence="4">The sequence shown here is derived from an EMBL/GenBank/DDBJ whole genome shotgun (WGS) entry which is preliminary data.</text>
</comment>
<dbReference type="PIRSF" id="PIRSF016838">
    <property type="entry name" value="PafC"/>
    <property type="match status" value="1"/>
</dbReference>
<dbReference type="Pfam" id="PF13280">
    <property type="entry name" value="WYL"/>
    <property type="match status" value="1"/>
</dbReference>
<dbReference type="InterPro" id="IPR013196">
    <property type="entry name" value="HTH_11"/>
</dbReference>
<dbReference type="PROSITE" id="PS52050">
    <property type="entry name" value="WYL"/>
    <property type="match status" value="1"/>
</dbReference>
<dbReference type="AlphaFoldDB" id="A0A9X4LZC3"/>
<evidence type="ECO:0000313" key="4">
    <source>
        <dbReference type="EMBL" id="MDG3013997.1"/>
    </source>
</evidence>
<reference evidence="4" key="1">
    <citation type="submission" date="2022-08" db="EMBL/GenBank/DDBJ databases">
        <title>Genome analysis of Corynebacteriales strain.</title>
        <authorList>
            <person name="Lee S.D."/>
        </authorList>
    </citation>
    <scope>NUCLEOTIDE SEQUENCE</scope>
    <source>
        <strain evidence="4">D3-21</strain>
    </source>
</reference>
<keyword evidence="5" id="KW-1185">Reference proteome</keyword>
<dbReference type="InterPro" id="IPR026881">
    <property type="entry name" value="WYL_dom"/>
</dbReference>
<dbReference type="PANTHER" id="PTHR34580:SF3">
    <property type="entry name" value="PROTEIN PAFB"/>
    <property type="match status" value="1"/>
</dbReference>
<proteinExistence type="predicted"/>
<dbReference type="SUPFAM" id="SSF46785">
    <property type="entry name" value="Winged helix' DNA-binding domain"/>
    <property type="match status" value="1"/>
</dbReference>
<keyword evidence="1" id="KW-0805">Transcription regulation</keyword>
<dbReference type="InterPro" id="IPR001034">
    <property type="entry name" value="DeoR_HTH"/>
</dbReference>
<dbReference type="GO" id="GO:0003700">
    <property type="term" value="F:DNA-binding transcription factor activity"/>
    <property type="evidence" value="ECO:0007669"/>
    <property type="project" value="InterPro"/>
</dbReference>
<dbReference type="InterPro" id="IPR036390">
    <property type="entry name" value="WH_DNA-bd_sf"/>
</dbReference>
<keyword evidence="2" id="KW-0804">Transcription</keyword>
<dbReference type="Proteomes" id="UP001152755">
    <property type="component" value="Unassembled WGS sequence"/>
</dbReference>
<dbReference type="InterPro" id="IPR028349">
    <property type="entry name" value="PafC-like"/>
</dbReference>